<keyword evidence="3" id="KW-0274">FAD</keyword>
<name>A0A1E3HJQ1_9TREE</name>
<dbReference type="STRING" id="1295533.A0A1E3HJQ1"/>
<gene>
    <name evidence="6" type="ORF">L202_05230</name>
</gene>
<dbReference type="PANTHER" id="PTHR23023">
    <property type="entry name" value="DIMETHYLANILINE MONOOXYGENASE"/>
    <property type="match status" value="1"/>
</dbReference>
<comment type="similarity">
    <text evidence="1">Belongs to the FMO family.</text>
</comment>
<evidence type="ECO:0000313" key="6">
    <source>
        <dbReference type="EMBL" id="ODN76569.1"/>
    </source>
</evidence>
<dbReference type="EMBL" id="AWGJ01000008">
    <property type="protein sequence ID" value="ODN76569.1"/>
    <property type="molecule type" value="Genomic_DNA"/>
</dbReference>
<feature type="compositionally biased region" description="Polar residues" evidence="5">
    <location>
        <begin position="493"/>
        <end position="518"/>
    </location>
</feature>
<dbReference type="InterPro" id="IPR036188">
    <property type="entry name" value="FAD/NAD-bd_sf"/>
</dbReference>
<dbReference type="OrthoDB" id="66881at2759"/>
<dbReference type="GO" id="GO:0050660">
    <property type="term" value="F:flavin adenine dinucleotide binding"/>
    <property type="evidence" value="ECO:0007669"/>
    <property type="project" value="InterPro"/>
</dbReference>
<sequence>MRWLQNYYSSLFHNTIFKNMTLNIDKPVTRVAVIGAGAAGLAQLQQLQEAWQRGNVQSKLEVVAFETKEDVGGVWLWDGASKNSLTARVPGKDGDQVYSYPPGTENPSPMYTGLRTNIPAPLMAYRGFEFPEGTHLFPESSVVLKYLQDFATAYDLRQYVRFNTQVERVHLSPPGSSRRWTIESAPSKSGEGEKKREEFDFVSVSNGHYADGWIPAIKGLSTFPGEIVHSRYYHSPPLLAPKTILIVGSFASGGDISRLVAGYDLDKYSPSGEPLPGQSGEGKGFVKIYVSSSGATMFSPASESAWGKYLKQKPLVSHIDPPSPTHPKGVIHFQPPPSSEEGTPAPVSDEPIDDVDLILFATGYNFAYPFFKSTDQPWDGKSVVDGVIREEERQGGDEREVGGLKGLTPRNLDELLMFHKGDRSLAFLVLPYQMIPFPFAQVQARLSSLLWAGLLPSFPAHPTLPPNASNPYQQEEESPAPVPASNPDPYPNPTASGTSTPGASNTYTTSSAETPSKPSTRKMMQVRRQLLFGAPYEWDYSEFLMGIMAEADAGEGGEGKKVEEHWKKIEPFRRELREQTDLKKRTLGY</sequence>
<dbReference type="InterPro" id="IPR050346">
    <property type="entry name" value="FMO-like"/>
</dbReference>
<evidence type="ECO:0008006" key="8">
    <source>
        <dbReference type="Google" id="ProtNLM"/>
    </source>
</evidence>
<dbReference type="Proteomes" id="UP000094065">
    <property type="component" value="Unassembled WGS sequence"/>
</dbReference>
<keyword evidence="4" id="KW-0560">Oxidoreductase</keyword>
<dbReference type="SUPFAM" id="SSF51905">
    <property type="entry name" value="FAD/NAD(P)-binding domain"/>
    <property type="match status" value="1"/>
</dbReference>
<keyword evidence="7" id="KW-1185">Reference proteome</keyword>
<dbReference type="GeneID" id="30156539"/>
<dbReference type="AlphaFoldDB" id="A0A1E3HJQ1"/>
<evidence type="ECO:0000256" key="1">
    <source>
        <dbReference type="ARBA" id="ARBA00009183"/>
    </source>
</evidence>
<evidence type="ECO:0000313" key="7">
    <source>
        <dbReference type="Proteomes" id="UP000094065"/>
    </source>
</evidence>
<dbReference type="RefSeq" id="XP_018991943.1">
    <property type="nucleotide sequence ID" value="XM_019139452.1"/>
</dbReference>
<feature type="region of interest" description="Disordered" evidence="5">
    <location>
        <begin position="462"/>
        <end position="522"/>
    </location>
</feature>
<protein>
    <recommendedName>
        <fullName evidence="8">FAD/NAD(P)-binding domain-containing protein</fullName>
    </recommendedName>
</protein>
<dbReference type="InterPro" id="IPR020946">
    <property type="entry name" value="Flavin_mOase-like"/>
</dbReference>
<evidence type="ECO:0000256" key="3">
    <source>
        <dbReference type="ARBA" id="ARBA00022827"/>
    </source>
</evidence>
<reference evidence="6 7" key="1">
    <citation type="submission" date="2016-06" db="EMBL/GenBank/DDBJ databases">
        <title>Evolution of pathogenesis and genome organization in the Tremellales.</title>
        <authorList>
            <person name="Cuomo C."/>
            <person name="Litvintseva A."/>
            <person name="Heitman J."/>
            <person name="Chen Y."/>
            <person name="Sun S."/>
            <person name="Springer D."/>
            <person name="Dromer F."/>
            <person name="Young S."/>
            <person name="Zeng Q."/>
            <person name="Chapman S."/>
            <person name="Gujja S."/>
            <person name="Saif S."/>
            <person name="Birren B."/>
        </authorList>
    </citation>
    <scope>NUCLEOTIDE SEQUENCE [LARGE SCALE GENOMIC DNA]</scope>
    <source>
        <strain evidence="6 7">CBS 6039</strain>
    </source>
</reference>
<feature type="region of interest" description="Disordered" evidence="5">
    <location>
        <begin position="317"/>
        <end position="347"/>
    </location>
</feature>
<accession>A0A1E3HJQ1</accession>
<feature type="region of interest" description="Disordered" evidence="5">
    <location>
        <begin position="172"/>
        <end position="196"/>
    </location>
</feature>
<evidence type="ECO:0000256" key="5">
    <source>
        <dbReference type="SAM" id="MobiDB-lite"/>
    </source>
</evidence>
<keyword evidence="2" id="KW-0285">Flavoprotein</keyword>
<comment type="caution">
    <text evidence="6">The sequence shown here is derived from an EMBL/GenBank/DDBJ whole genome shotgun (WGS) entry which is preliminary data.</text>
</comment>
<dbReference type="Pfam" id="PF00743">
    <property type="entry name" value="FMO-like"/>
    <property type="match status" value="1"/>
</dbReference>
<dbReference type="Gene3D" id="3.50.50.60">
    <property type="entry name" value="FAD/NAD(P)-binding domain"/>
    <property type="match status" value="2"/>
</dbReference>
<dbReference type="GO" id="GO:0004499">
    <property type="term" value="F:N,N-dimethylaniline monooxygenase activity"/>
    <property type="evidence" value="ECO:0007669"/>
    <property type="project" value="InterPro"/>
</dbReference>
<organism evidence="6 7">
    <name type="scientific">Cryptococcus amylolentus CBS 6039</name>
    <dbReference type="NCBI Taxonomy" id="1295533"/>
    <lineage>
        <taxon>Eukaryota</taxon>
        <taxon>Fungi</taxon>
        <taxon>Dikarya</taxon>
        <taxon>Basidiomycota</taxon>
        <taxon>Agaricomycotina</taxon>
        <taxon>Tremellomycetes</taxon>
        <taxon>Tremellales</taxon>
        <taxon>Cryptococcaceae</taxon>
        <taxon>Cryptococcus</taxon>
    </lineage>
</organism>
<dbReference type="GO" id="GO:0050661">
    <property type="term" value="F:NADP binding"/>
    <property type="evidence" value="ECO:0007669"/>
    <property type="project" value="InterPro"/>
</dbReference>
<feature type="compositionally biased region" description="Pro residues" evidence="5">
    <location>
        <begin position="480"/>
        <end position="492"/>
    </location>
</feature>
<proteinExistence type="inferred from homology"/>
<evidence type="ECO:0000256" key="4">
    <source>
        <dbReference type="ARBA" id="ARBA00023002"/>
    </source>
</evidence>
<evidence type="ECO:0000256" key="2">
    <source>
        <dbReference type="ARBA" id="ARBA00022630"/>
    </source>
</evidence>